<dbReference type="Gene3D" id="1.10.150.130">
    <property type="match status" value="1"/>
</dbReference>
<dbReference type="InterPro" id="IPR004107">
    <property type="entry name" value="Integrase_SAM-like_N"/>
</dbReference>
<comment type="subcellular location">
    <subcellularLocation>
        <location evidence="1">Cytoplasm</location>
    </subcellularLocation>
</comment>
<evidence type="ECO:0000259" key="11">
    <source>
        <dbReference type="PROSITE" id="PS51900"/>
    </source>
</evidence>
<dbReference type="PROSITE" id="PS51898">
    <property type="entry name" value="TYR_RECOMBINASE"/>
    <property type="match status" value="1"/>
</dbReference>
<dbReference type="GO" id="GO:0006310">
    <property type="term" value="P:DNA recombination"/>
    <property type="evidence" value="ECO:0007669"/>
    <property type="project" value="UniProtKB-KW"/>
</dbReference>
<evidence type="ECO:0000256" key="9">
    <source>
        <dbReference type="PROSITE-ProRule" id="PRU01248"/>
    </source>
</evidence>
<dbReference type="InterPro" id="IPR044068">
    <property type="entry name" value="CB"/>
</dbReference>
<keyword evidence="4" id="KW-0159">Chromosome partition</keyword>
<feature type="domain" description="Tyr recombinase" evidence="10">
    <location>
        <begin position="115"/>
        <end position="295"/>
    </location>
</feature>
<dbReference type="PANTHER" id="PTHR30349:SF77">
    <property type="entry name" value="TYROSINE RECOMBINASE XERC"/>
    <property type="match status" value="1"/>
</dbReference>
<dbReference type="PANTHER" id="PTHR30349">
    <property type="entry name" value="PHAGE INTEGRASE-RELATED"/>
    <property type="match status" value="1"/>
</dbReference>
<dbReference type="InterPro" id="IPR010998">
    <property type="entry name" value="Integrase_recombinase_N"/>
</dbReference>
<keyword evidence="3" id="KW-0132">Cell division</keyword>
<dbReference type="Pfam" id="PF00589">
    <property type="entry name" value="Phage_integrase"/>
    <property type="match status" value="1"/>
</dbReference>
<dbReference type="InterPro" id="IPR050090">
    <property type="entry name" value="Tyrosine_recombinase_XerCD"/>
</dbReference>
<dbReference type="Pfam" id="PF02899">
    <property type="entry name" value="Phage_int_SAM_1"/>
    <property type="match status" value="1"/>
</dbReference>
<dbReference type="SUPFAM" id="SSF56349">
    <property type="entry name" value="DNA breaking-rejoining enzymes"/>
    <property type="match status" value="1"/>
</dbReference>
<dbReference type="PROSITE" id="PS51900">
    <property type="entry name" value="CB"/>
    <property type="match status" value="1"/>
</dbReference>
<dbReference type="InterPro" id="IPR011010">
    <property type="entry name" value="DNA_brk_join_enz"/>
</dbReference>
<dbReference type="GO" id="GO:0007059">
    <property type="term" value="P:chromosome segregation"/>
    <property type="evidence" value="ECO:0007669"/>
    <property type="project" value="UniProtKB-KW"/>
</dbReference>
<accession>A0A239X9C2</accession>
<evidence type="ECO:0000256" key="8">
    <source>
        <dbReference type="ARBA" id="ARBA00023306"/>
    </source>
</evidence>
<proteinExistence type="predicted"/>
<dbReference type="EMBL" id="LT906465">
    <property type="protein sequence ID" value="SNV43311.1"/>
    <property type="molecule type" value="Genomic_DNA"/>
</dbReference>
<dbReference type="GO" id="GO:0015074">
    <property type="term" value="P:DNA integration"/>
    <property type="evidence" value="ECO:0007669"/>
    <property type="project" value="UniProtKB-KW"/>
</dbReference>
<keyword evidence="13" id="KW-1185">Reference proteome</keyword>
<evidence type="ECO:0000256" key="7">
    <source>
        <dbReference type="ARBA" id="ARBA00023172"/>
    </source>
</evidence>
<dbReference type="AlphaFoldDB" id="A0A239X9C2"/>
<keyword evidence="7" id="KW-0233">DNA recombination</keyword>
<feature type="domain" description="Core-binding (CB)" evidence="11">
    <location>
        <begin position="7"/>
        <end position="94"/>
    </location>
</feature>
<evidence type="ECO:0000256" key="5">
    <source>
        <dbReference type="ARBA" id="ARBA00022908"/>
    </source>
</evidence>
<evidence type="ECO:0000256" key="2">
    <source>
        <dbReference type="ARBA" id="ARBA00022490"/>
    </source>
</evidence>
<keyword evidence="5" id="KW-0229">DNA integration</keyword>
<organism evidence="12 13">
    <name type="scientific">Chryseobacterium taklimakanense</name>
    <dbReference type="NCBI Taxonomy" id="536441"/>
    <lineage>
        <taxon>Bacteria</taxon>
        <taxon>Pseudomonadati</taxon>
        <taxon>Bacteroidota</taxon>
        <taxon>Flavobacteriia</taxon>
        <taxon>Flavobacteriales</taxon>
        <taxon>Weeksellaceae</taxon>
        <taxon>Chryseobacterium group</taxon>
        <taxon>Chryseobacterium</taxon>
    </lineage>
</organism>
<dbReference type="KEGG" id="ctak:4412677_01238"/>
<dbReference type="Proteomes" id="UP000215196">
    <property type="component" value="Chromosome 1"/>
</dbReference>
<reference evidence="12 13" key="1">
    <citation type="submission" date="2017-06" db="EMBL/GenBank/DDBJ databases">
        <authorList>
            <consortium name="Pathogen Informatics"/>
        </authorList>
    </citation>
    <scope>NUCLEOTIDE SEQUENCE [LARGE SCALE GENOMIC DNA]</scope>
    <source>
        <strain evidence="12 13">NCTC13490</strain>
    </source>
</reference>
<dbReference type="GO" id="GO:0003677">
    <property type="term" value="F:DNA binding"/>
    <property type="evidence" value="ECO:0007669"/>
    <property type="project" value="UniProtKB-UniRule"/>
</dbReference>
<keyword evidence="8" id="KW-0131">Cell cycle</keyword>
<name>A0A239X9C2_9FLAO</name>
<evidence type="ECO:0000259" key="10">
    <source>
        <dbReference type="PROSITE" id="PS51898"/>
    </source>
</evidence>
<evidence type="ECO:0000256" key="4">
    <source>
        <dbReference type="ARBA" id="ARBA00022829"/>
    </source>
</evidence>
<dbReference type="GO" id="GO:0051301">
    <property type="term" value="P:cell division"/>
    <property type="evidence" value="ECO:0007669"/>
    <property type="project" value="UniProtKB-KW"/>
</dbReference>
<evidence type="ECO:0000256" key="3">
    <source>
        <dbReference type="ARBA" id="ARBA00022618"/>
    </source>
</evidence>
<evidence type="ECO:0000313" key="13">
    <source>
        <dbReference type="Proteomes" id="UP000215196"/>
    </source>
</evidence>
<keyword evidence="2" id="KW-0963">Cytoplasm</keyword>
<dbReference type="InterPro" id="IPR002104">
    <property type="entry name" value="Integrase_catalytic"/>
</dbReference>
<keyword evidence="6 9" id="KW-0238">DNA-binding</keyword>
<sequence length="313" mass="36400">MLYLGSDFYFYMTEKFLEYIAIEKRYTQNTLISYRKDLEDFLKFIIETEGHDDLMKIDKKVIRNFMVRLSQEKMAKRSINRKLSTLRSFYLYLLKIGEIKTSPMESIQALKFYAEKQIPFSEDEMNALQETDLYNSEENFLKKTIIETLYQTGMRKAELCNLLHENVDFSKKELRITGKGNKTRIVPILDSLLEFLEKFNALRKPEKEAEKYFFVSNKGKKLDPKFVYLTVNSYFSTITSKQKKSPHILRHSFATHVLGNGAEISKVKTVLGHSSLASTQVYTTANIEQLKKVFNRAHPRAKKNGADGSGPEV</sequence>
<dbReference type="GO" id="GO:0005737">
    <property type="term" value="C:cytoplasm"/>
    <property type="evidence" value="ECO:0007669"/>
    <property type="project" value="UniProtKB-SubCell"/>
</dbReference>
<evidence type="ECO:0000256" key="6">
    <source>
        <dbReference type="ARBA" id="ARBA00023125"/>
    </source>
</evidence>
<gene>
    <name evidence="12" type="primary">xerD_3</name>
    <name evidence="12" type="ORF">SAMEA4412677_01238</name>
</gene>
<evidence type="ECO:0000256" key="1">
    <source>
        <dbReference type="ARBA" id="ARBA00004496"/>
    </source>
</evidence>
<protein>
    <submittedName>
        <fullName evidence="12">Tyrosine recombinase XerD</fullName>
    </submittedName>
</protein>
<dbReference type="Gene3D" id="1.10.443.10">
    <property type="entry name" value="Intergrase catalytic core"/>
    <property type="match status" value="1"/>
</dbReference>
<dbReference type="InterPro" id="IPR013762">
    <property type="entry name" value="Integrase-like_cat_sf"/>
</dbReference>
<evidence type="ECO:0000313" key="12">
    <source>
        <dbReference type="EMBL" id="SNV43311.1"/>
    </source>
</evidence>